<dbReference type="AlphaFoldDB" id="A0A4P6V4C6"/>
<gene>
    <name evidence="3" type="ORF">E0E05_14265</name>
</gene>
<organism evidence="3 4">
    <name type="scientific">Roseitalea porphyridii</name>
    <dbReference type="NCBI Taxonomy" id="1852022"/>
    <lineage>
        <taxon>Bacteria</taxon>
        <taxon>Pseudomonadati</taxon>
        <taxon>Pseudomonadota</taxon>
        <taxon>Alphaproteobacteria</taxon>
        <taxon>Hyphomicrobiales</taxon>
        <taxon>Ahrensiaceae</taxon>
        <taxon>Roseitalea</taxon>
    </lineage>
</organism>
<protein>
    <submittedName>
        <fullName evidence="3">Uncharacterized protein</fullName>
    </submittedName>
</protein>
<feature type="region of interest" description="Disordered" evidence="1">
    <location>
        <begin position="65"/>
        <end position="269"/>
    </location>
</feature>
<name>A0A4P6V4C6_9HYPH</name>
<keyword evidence="2" id="KW-1133">Transmembrane helix</keyword>
<dbReference type="KEGG" id="rpod:E0E05_14265"/>
<feature type="compositionally biased region" description="Acidic residues" evidence="1">
    <location>
        <begin position="413"/>
        <end position="434"/>
    </location>
</feature>
<keyword evidence="2" id="KW-0472">Membrane</keyword>
<accession>A0A4P6V4C6</accession>
<reference evidence="3 4" key="1">
    <citation type="journal article" date="2017" name="Int. J. Syst. Evol. Microbiol.">
        <title>Roseitalea porphyridii gen. nov., sp. nov., isolated from a red alga, and reclassification of Hoeflea suaedae Chung et al. 2013 as Pseudohoeflea suaedae gen. nov., comb. nov.</title>
        <authorList>
            <person name="Hyeon J.W."/>
            <person name="Jeong S.E."/>
            <person name="Baek K."/>
            <person name="Jeon C.O."/>
        </authorList>
    </citation>
    <scope>NUCLEOTIDE SEQUENCE [LARGE SCALE GENOMIC DNA]</scope>
    <source>
        <strain evidence="3 4">MA7-20</strain>
    </source>
</reference>
<feature type="compositionally biased region" description="Basic and acidic residues" evidence="1">
    <location>
        <begin position="233"/>
        <end position="244"/>
    </location>
</feature>
<dbReference type="OrthoDB" id="8442940at2"/>
<dbReference type="GeneID" id="90768468"/>
<feature type="region of interest" description="Disordered" evidence="1">
    <location>
        <begin position="408"/>
        <end position="505"/>
    </location>
</feature>
<dbReference type="Proteomes" id="UP000293719">
    <property type="component" value="Chromosome"/>
</dbReference>
<feature type="transmembrane region" description="Helical" evidence="2">
    <location>
        <begin position="348"/>
        <end position="369"/>
    </location>
</feature>
<evidence type="ECO:0000256" key="2">
    <source>
        <dbReference type="SAM" id="Phobius"/>
    </source>
</evidence>
<evidence type="ECO:0000256" key="1">
    <source>
        <dbReference type="SAM" id="MobiDB-lite"/>
    </source>
</evidence>
<keyword evidence="2" id="KW-0812">Transmembrane</keyword>
<evidence type="ECO:0000313" key="4">
    <source>
        <dbReference type="Proteomes" id="UP000293719"/>
    </source>
</evidence>
<dbReference type="RefSeq" id="WP_131617320.1">
    <property type="nucleotide sequence ID" value="NZ_CP036532.1"/>
</dbReference>
<keyword evidence="4" id="KW-1185">Reference proteome</keyword>
<feature type="compositionally biased region" description="Basic and acidic residues" evidence="1">
    <location>
        <begin position="326"/>
        <end position="344"/>
    </location>
</feature>
<dbReference type="EMBL" id="CP036532">
    <property type="protein sequence ID" value="QBK31664.1"/>
    <property type="molecule type" value="Genomic_DNA"/>
</dbReference>
<sequence>MADFAAILKKTLDKMGETTPQMRAKVYDKARQTVQRQIDAMATRPPQVAIDRQFAKLDEAIAEIEAEHAGAAAPEPAPGPVADDFGSGAQEAPVAPREPDEPAPAEEPQPEEPPVDAILGAGGDETGTEPPPAAVPQDDSATIAADLPPGEEPAPPSRTEPAMAEPESWSEDTADPGEAPAAADDDDAVRAEETEPAPVDSVFGASGDETVTTPPPPADPDEPTVDDVIASFDRTDTGPDEGSRVEPSFDAPETEDAAAPALPRAEADDPLLDFLNEQRDTLAGNDDQGQADADRAADMLFGEAGETIGTTPAPSGAGAEQPMTADRADDAPARDQMADTEPSRGPRWGLLAIVVVLVGLLAGGGYAAYSNQGPIRAFLADFGIELPEIGDGAGTVSDEDGVPVRTVETMPVEGDETTSGEDATTDDAGADEPAETVNAGGTDEAVQKFTQRLTEDGREVDEGPAPGGPATGEGSTVAGQTVAGEGPVAGDDATTAPEDEGAGDEAVAVGQRTIFYEERTGTQPGTAIQGSTVWSVAQVSPGGDLPVEPAIRAESAIPELGLTLEMTVRRNGDATFPASHIVELFFSVPATFEGRGIADVQRITFKNTEQDPGSALIAVPAPIDTNIFLVALTDADTAVQTNTSLMLSQGWIDIPMQYVSGRRALITLEKGAAGDRVFNEVFEAWEENPLGEASGG</sequence>
<evidence type="ECO:0000313" key="3">
    <source>
        <dbReference type="EMBL" id="QBK31664.1"/>
    </source>
</evidence>
<proteinExistence type="predicted"/>
<feature type="region of interest" description="Disordered" evidence="1">
    <location>
        <begin position="305"/>
        <end position="345"/>
    </location>
</feature>
<feature type="compositionally biased region" description="Acidic residues" evidence="1">
    <location>
        <begin position="101"/>
        <end position="114"/>
    </location>
</feature>